<dbReference type="InterPro" id="IPR039843">
    <property type="entry name" value="KXD1-like"/>
</dbReference>
<dbReference type="EMBL" id="JAFCIX010000577">
    <property type="protein sequence ID" value="KAH6585953.1"/>
    <property type="molecule type" value="Genomic_DNA"/>
</dbReference>
<dbReference type="Proteomes" id="UP001648503">
    <property type="component" value="Unassembled WGS sequence"/>
</dbReference>
<dbReference type="Pfam" id="PF10241">
    <property type="entry name" value="KxDL"/>
    <property type="match status" value="1"/>
</dbReference>
<comment type="caution">
    <text evidence="4">The sequence shown here is derived from an EMBL/GenBank/DDBJ whole genome shotgun (WGS) entry which is preliminary data.</text>
</comment>
<dbReference type="PANTHER" id="PTHR13511">
    <property type="entry name" value="KXDL MOTIF-CONTAINING PROTEIN 1"/>
    <property type="match status" value="1"/>
</dbReference>
<dbReference type="InterPro" id="IPR019371">
    <property type="entry name" value="KxDL_dom"/>
</dbReference>
<sequence>MATTDGLLSMAESHGAVSDPTQPSTAADGPVSFLDSVSSLGDPQTLQCLLDHQGSIRHRLQDTTRTLKVFNAFSAARFAEDAATIDEYTKLLKQTQLDLEVVFKRIRVLKNTLAQTHKDEYMQVLSEIGEAPELED</sequence>
<evidence type="ECO:0000313" key="5">
    <source>
        <dbReference type="Proteomes" id="UP001648503"/>
    </source>
</evidence>
<evidence type="ECO:0000256" key="2">
    <source>
        <dbReference type="SAM" id="MobiDB-lite"/>
    </source>
</evidence>
<dbReference type="PANTHER" id="PTHR13511:SF0">
    <property type="entry name" value="KXDL MOTIF-CONTAINING PROTEIN 1"/>
    <property type="match status" value="1"/>
</dbReference>
<comment type="similarity">
    <text evidence="1">Belongs to the KXD1 family.</text>
</comment>
<keyword evidence="5" id="KW-1185">Reference proteome</keyword>
<gene>
    <name evidence="4" type="ORF">BASA50_000896</name>
</gene>
<organism evidence="4 5">
    <name type="scientific">Batrachochytrium salamandrivorans</name>
    <dbReference type="NCBI Taxonomy" id="1357716"/>
    <lineage>
        <taxon>Eukaryota</taxon>
        <taxon>Fungi</taxon>
        <taxon>Fungi incertae sedis</taxon>
        <taxon>Chytridiomycota</taxon>
        <taxon>Chytridiomycota incertae sedis</taxon>
        <taxon>Chytridiomycetes</taxon>
        <taxon>Rhizophydiales</taxon>
        <taxon>Rhizophydiales incertae sedis</taxon>
        <taxon>Batrachochytrium</taxon>
    </lineage>
</organism>
<proteinExistence type="inferred from homology"/>
<reference evidence="4 5" key="1">
    <citation type="submission" date="2021-02" db="EMBL/GenBank/DDBJ databases">
        <title>Variation within the Batrachochytrium salamandrivorans European outbreak.</title>
        <authorList>
            <person name="Kelly M."/>
            <person name="Pasmans F."/>
            <person name="Shea T.P."/>
            <person name="Munoz J.F."/>
            <person name="Carranza S."/>
            <person name="Cuomo C.A."/>
            <person name="Martel A."/>
        </authorList>
    </citation>
    <scope>NUCLEOTIDE SEQUENCE [LARGE SCALE GENOMIC DNA]</scope>
    <source>
        <strain evidence="4 5">AMFP18/2</strain>
    </source>
</reference>
<evidence type="ECO:0000259" key="3">
    <source>
        <dbReference type="Pfam" id="PF10241"/>
    </source>
</evidence>
<evidence type="ECO:0000256" key="1">
    <source>
        <dbReference type="ARBA" id="ARBA00005913"/>
    </source>
</evidence>
<feature type="region of interest" description="Disordered" evidence="2">
    <location>
        <begin position="11"/>
        <end position="30"/>
    </location>
</feature>
<evidence type="ECO:0000313" key="4">
    <source>
        <dbReference type="EMBL" id="KAH6585953.1"/>
    </source>
</evidence>
<accession>A0ABQ8ESN5</accession>
<name>A0ABQ8ESN5_9FUNG</name>
<feature type="domain" description="KxDL" evidence="3">
    <location>
        <begin position="38"/>
        <end position="121"/>
    </location>
</feature>
<protein>
    <recommendedName>
        <fullName evidence="3">KxDL domain-containing protein</fullName>
    </recommendedName>
</protein>